<dbReference type="CDD" id="cd02440">
    <property type="entry name" value="AdoMet_MTases"/>
    <property type="match status" value="1"/>
</dbReference>
<reference evidence="1 2" key="1">
    <citation type="submission" date="2021-09" db="EMBL/GenBank/DDBJ databases">
        <title>Lysobacter sp. 13A isolated from the river sediment.</title>
        <authorList>
            <person name="Liu H."/>
            <person name="Li S."/>
            <person name="Mao S."/>
        </authorList>
    </citation>
    <scope>NUCLEOTIDE SEQUENCE [LARGE SCALE GENOMIC DNA]</scope>
    <source>
        <strain evidence="1 2">13A</strain>
    </source>
</reference>
<sequence length="232" mass="25229">MPGYATREIRPTIGGHEYRLRVLADTQQYADPDGHGERLGVSSAQWSLFGQLWPAGEMLAHLVETVPVEGRRVLELGCGIGLASLVLRRRGADVVASDVHPLAEVFLAYNAALNDLPALHYRQVLWDQPMPALGKFDLIIAGDVLYERGQAEVISAFVARHANPCCEVIVTDPGRGNSARFGRLMVAQGFDAATAPWPTIDSVAPPPRSQYLRCVRGRALPRLRTPTALSSA</sequence>
<keyword evidence="2" id="KW-1185">Reference proteome</keyword>
<evidence type="ECO:0000313" key="2">
    <source>
        <dbReference type="Proteomes" id="UP001430954"/>
    </source>
</evidence>
<keyword evidence="1" id="KW-0808">Transferase</keyword>
<dbReference type="Proteomes" id="UP001430954">
    <property type="component" value="Unassembled WGS sequence"/>
</dbReference>
<accession>A0ABS7T4S8</accession>
<dbReference type="SUPFAM" id="SSF53335">
    <property type="entry name" value="S-adenosyl-L-methionine-dependent methyltransferases"/>
    <property type="match status" value="1"/>
</dbReference>
<proteinExistence type="predicted"/>
<evidence type="ECO:0000313" key="1">
    <source>
        <dbReference type="EMBL" id="MBZ4038886.1"/>
    </source>
</evidence>
<dbReference type="InterPro" id="IPR019410">
    <property type="entry name" value="Methyltransf_16"/>
</dbReference>
<dbReference type="PANTHER" id="PTHR14614">
    <property type="entry name" value="HEPATOCELLULAR CARCINOMA-ASSOCIATED ANTIGEN"/>
    <property type="match status" value="1"/>
</dbReference>
<dbReference type="GO" id="GO:0008168">
    <property type="term" value="F:methyltransferase activity"/>
    <property type="evidence" value="ECO:0007669"/>
    <property type="project" value="UniProtKB-KW"/>
</dbReference>
<dbReference type="EMBL" id="JAINZW010000002">
    <property type="protein sequence ID" value="MBZ4038886.1"/>
    <property type="molecule type" value="Genomic_DNA"/>
</dbReference>
<dbReference type="GO" id="GO:0032259">
    <property type="term" value="P:methylation"/>
    <property type="evidence" value="ECO:0007669"/>
    <property type="project" value="UniProtKB-KW"/>
</dbReference>
<protein>
    <submittedName>
        <fullName evidence="1">Methyltransferase</fullName>
    </submittedName>
</protein>
<gene>
    <name evidence="1" type="ORF">K6753_05015</name>
</gene>
<dbReference type="Gene3D" id="3.40.50.150">
    <property type="entry name" value="Vaccinia Virus protein VP39"/>
    <property type="match status" value="1"/>
</dbReference>
<dbReference type="InterPro" id="IPR029063">
    <property type="entry name" value="SAM-dependent_MTases_sf"/>
</dbReference>
<organism evidence="1 2">
    <name type="scientific">Novilysobacter selenitireducens</name>
    <dbReference type="NCBI Taxonomy" id="2872639"/>
    <lineage>
        <taxon>Bacteria</taxon>
        <taxon>Pseudomonadati</taxon>
        <taxon>Pseudomonadota</taxon>
        <taxon>Gammaproteobacteria</taxon>
        <taxon>Lysobacterales</taxon>
        <taxon>Lysobacteraceae</taxon>
        <taxon>Novilysobacter</taxon>
    </lineage>
</organism>
<name>A0ABS7T4S8_9GAMM</name>
<dbReference type="RefSeq" id="WP_223675086.1">
    <property type="nucleotide sequence ID" value="NZ_JAINZW010000002.1"/>
</dbReference>
<dbReference type="Pfam" id="PF10294">
    <property type="entry name" value="Methyltransf_16"/>
    <property type="match status" value="1"/>
</dbReference>
<comment type="caution">
    <text evidence="1">The sequence shown here is derived from an EMBL/GenBank/DDBJ whole genome shotgun (WGS) entry which is preliminary data.</text>
</comment>
<keyword evidence="1" id="KW-0489">Methyltransferase</keyword>